<feature type="region of interest" description="Disordered" evidence="1">
    <location>
        <begin position="163"/>
        <end position="198"/>
    </location>
</feature>
<feature type="chain" id="PRO_5012261906" evidence="3">
    <location>
        <begin position="29"/>
        <end position="248"/>
    </location>
</feature>
<feature type="transmembrane region" description="Helical" evidence="2">
    <location>
        <begin position="71"/>
        <end position="96"/>
    </location>
</feature>
<comment type="caution">
    <text evidence="4">The sequence shown here is derived from an EMBL/GenBank/DDBJ whole genome shotgun (WGS) entry which is preliminary data.</text>
</comment>
<sequence>MLPVSENRMENIVVIAVFLSYFLCEALGGEQCEITSQSLTVTQYCEVGGCCIPGNLQRLTKESELCCMSSLFLVLIGVFVGIPIFLLIVIFLVIVVKRCVKNRKPTTLTSLNVTETGMPQYQPKPPDYTHAHVAARCPAYSPSRTWQQRPSLVLPGAISQSTASQHVQPVPSSSRDNTDQSNLPTSPPPPYFSRASGCVSPVETAGSSLLTSSVSALELHGRSSSPIVMEDLTDTGNEEQQSNNLAFI</sequence>
<dbReference type="EMBL" id="NEDP02076737">
    <property type="protein sequence ID" value="OWF35205.1"/>
    <property type="molecule type" value="Genomic_DNA"/>
</dbReference>
<protein>
    <submittedName>
        <fullName evidence="4">Uncharacterized protein</fullName>
    </submittedName>
</protein>
<name>A0A210PFD7_MIZYE</name>
<feature type="compositionally biased region" description="Polar residues" evidence="1">
    <location>
        <begin position="238"/>
        <end position="248"/>
    </location>
</feature>
<evidence type="ECO:0000256" key="3">
    <source>
        <dbReference type="SAM" id="SignalP"/>
    </source>
</evidence>
<keyword evidence="2" id="KW-0812">Transmembrane</keyword>
<evidence type="ECO:0000313" key="4">
    <source>
        <dbReference type="EMBL" id="OWF35205.1"/>
    </source>
</evidence>
<proteinExistence type="predicted"/>
<reference evidence="4 5" key="1">
    <citation type="journal article" date="2017" name="Nat. Ecol. Evol.">
        <title>Scallop genome provides insights into evolution of bilaterian karyotype and development.</title>
        <authorList>
            <person name="Wang S."/>
            <person name="Zhang J."/>
            <person name="Jiao W."/>
            <person name="Li J."/>
            <person name="Xun X."/>
            <person name="Sun Y."/>
            <person name="Guo X."/>
            <person name="Huan P."/>
            <person name="Dong B."/>
            <person name="Zhang L."/>
            <person name="Hu X."/>
            <person name="Sun X."/>
            <person name="Wang J."/>
            <person name="Zhao C."/>
            <person name="Wang Y."/>
            <person name="Wang D."/>
            <person name="Huang X."/>
            <person name="Wang R."/>
            <person name="Lv J."/>
            <person name="Li Y."/>
            <person name="Zhang Z."/>
            <person name="Liu B."/>
            <person name="Lu W."/>
            <person name="Hui Y."/>
            <person name="Liang J."/>
            <person name="Zhou Z."/>
            <person name="Hou R."/>
            <person name="Li X."/>
            <person name="Liu Y."/>
            <person name="Li H."/>
            <person name="Ning X."/>
            <person name="Lin Y."/>
            <person name="Zhao L."/>
            <person name="Xing Q."/>
            <person name="Dou J."/>
            <person name="Li Y."/>
            <person name="Mao J."/>
            <person name="Guo H."/>
            <person name="Dou H."/>
            <person name="Li T."/>
            <person name="Mu C."/>
            <person name="Jiang W."/>
            <person name="Fu Q."/>
            <person name="Fu X."/>
            <person name="Miao Y."/>
            <person name="Liu J."/>
            <person name="Yu Q."/>
            <person name="Li R."/>
            <person name="Liao H."/>
            <person name="Li X."/>
            <person name="Kong Y."/>
            <person name="Jiang Z."/>
            <person name="Chourrout D."/>
            <person name="Li R."/>
            <person name="Bao Z."/>
        </authorList>
    </citation>
    <scope>NUCLEOTIDE SEQUENCE [LARGE SCALE GENOMIC DNA]</scope>
    <source>
        <strain evidence="4 5">PY_sf001</strain>
    </source>
</reference>
<evidence type="ECO:0000256" key="1">
    <source>
        <dbReference type="SAM" id="MobiDB-lite"/>
    </source>
</evidence>
<feature type="region of interest" description="Disordered" evidence="1">
    <location>
        <begin position="227"/>
        <end position="248"/>
    </location>
</feature>
<keyword evidence="3" id="KW-0732">Signal</keyword>
<dbReference type="AlphaFoldDB" id="A0A210PFD7"/>
<feature type="signal peptide" evidence="3">
    <location>
        <begin position="1"/>
        <end position="28"/>
    </location>
</feature>
<keyword evidence="2" id="KW-0472">Membrane</keyword>
<evidence type="ECO:0000313" key="5">
    <source>
        <dbReference type="Proteomes" id="UP000242188"/>
    </source>
</evidence>
<accession>A0A210PFD7</accession>
<keyword evidence="5" id="KW-1185">Reference proteome</keyword>
<organism evidence="4 5">
    <name type="scientific">Mizuhopecten yessoensis</name>
    <name type="common">Japanese scallop</name>
    <name type="synonym">Patinopecten yessoensis</name>
    <dbReference type="NCBI Taxonomy" id="6573"/>
    <lineage>
        <taxon>Eukaryota</taxon>
        <taxon>Metazoa</taxon>
        <taxon>Spiralia</taxon>
        <taxon>Lophotrochozoa</taxon>
        <taxon>Mollusca</taxon>
        <taxon>Bivalvia</taxon>
        <taxon>Autobranchia</taxon>
        <taxon>Pteriomorphia</taxon>
        <taxon>Pectinida</taxon>
        <taxon>Pectinoidea</taxon>
        <taxon>Pectinidae</taxon>
        <taxon>Mizuhopecten</taxon>
    </lineage>
</organism>
<dbReference type="Proteomes" id="UP000242188">
    <property type="component" value="Unassembled WGS sequence"/>
</dbReference>
<feature type="compositionally biased region" description="Polar residues" evidence="1">
    <location>
        <begin position="163"/>
        <end position="184"/>
    </location>
</feature>
<gene>
    <name evidence="4" type="ORF">KP79_PYT14221</name>
</gene>
<evidence type="ECO:0000256" key="2">
    <source>
        <dbReference type="SAM" id="Phobius"/>
    </source>
</evidence>
<dbReference type="OrthoDB" id="10407636at2759"/>
<keyword evidence="2" id="KW-1133">Transmembrane helix</keyword>